<sequence>MERGAFRRRGIKNVFFSPLLFLGLITDIQTFIRREPKRSMLTIECTNHTVLNEASRSRFFTNYIDKVSDTSLTGWFTYNGSAGTRMATTCVPAEHCGTSVPGWLAGNHPSVDEGLVVRSVCLSMSQVCCMTSVSVLVRNCSGFFVYKLDVNAGLSFTFRVCGAGIEGNVIFSELLSSIAFVDENPQRLQCKCLLHLGDECTDYNTLNARDRAADYFSYNTLKCDAYLPSGWYRLAGRAGIVMPTHCVPRMHCGTLSPGWLNGKHPTVEEGVVQRMVCFTKDTNCCHWYSLVLVKNCSGFMVYKFGRFPTGVDSCSLRYCGAGEAGCRDKEGNSYDVWQSWNPNPLFKCRCAPNLKVECQKTESGCWDSHGNAFANGHEWLSNNMTKCTCSYGKITCTKLSRPACTDEKGMVRDHGTHWFSGCDAYLPGGWYRLAGRAGTVMPTHCVPKMHCGCSDKDGNTYNVWQSWNPNPLFKCTCTPNLKVDCQKTEYGCWDSHGNAFVDGHEWLSNSMTKCTCSYRNITCTKLSRPACTDKKGMVREHAIECTNHTVLNEASRSRFFTNYIVNTSDTSLTGWFTYNGSAGTRMATTCVPADHCGTFVPGWLAGNHPSVDKGLVVRSVCLSKSQVCCMTSVSVLVRNCNGFFVYKLDVNSSLNVTFRVCGSGIKGLSKRYVCQVFAREDDLKCPLAFQTTLCTLAAETVGHLE</sequence>
<gene>
    <name evidence="4" type="ORF">pdam_00002102</name>
</gene>
<accession>A0A3M6U209</accession>
<feature type="domain" description="UMOD/GP2/OIT3-like D8C" evidence="3">
    <location>
        <begin position="583"/>
        <end position="656"/>
    </location>
</feature>
<dbReference type="Gene3D" id="2.10.70.10">
    <property type="entry name" value="Complement Module, domain 1"/>
    <property type="match status" value="1"/>
</dbReference>
<dbReference type="AlphaFoldDB" id="A0A3M6U209"/>
<dbReference type="PANTHER" id="PTHR36191">
    <property type="entry name" value="ENDO/EXONUCLEASE/PHOSPHATASE DOMAIN-CONTAINING PROTEIN-RELATED"/>
    <property type="match status" value="1"/>
</dbReference>
<evidence type="ECO:0000256" key="1">
    <source>
        <dbReference type="ARBA" id="ARBA00022729"/>
    </source>
</evidence>
<dbReference type="Pfam" id="PF23283">
    <property type="entry name" value="D8C_UMOD"/>
    <property type="match status" value="3"/>
</dbReference>
<dbReference type="InterPro" id="IPR057774">
    <property type="entry name" value="D8C_UMOD/GP2/OIT3-like"/>
</dbReference>
<organism evidence="4 5">
    <name type="scientific">Pocillopora damicornis</name>
    <name type="common">Cauliflower coral</name>
    <name type="synonym">Millepora damicornis</name>
    <dbReference type="NCBI Taxonomy" id="46731"/>
    <lineage>
        <taxon>Eukaryota</taxon>
        <taxon>Metazoa</taxon>
        <taxon>Cnidaria</taxon>
        <taxon>Anthozoa</taxon>
        <taxon>Hexacorallia</taxon>
        <taxon>Scleractinia</taxon>
        <taxon>Astrocoeniina</taxon>
        <taxon>Pocilloporidae</taxon>
        <taxon>Pocillopora</taxon>
    </lineage>
</organism>
<keyword evidence="2" id="KW-1015">Disulfide bond</keyword>
<name>A0A3M6U209_POCDA</name>
<reference evidence="4 5" key="1">
    <citation type="journal article" date="2018" name="Sci. Rep.">
        <title>Comparative analysis of the Pocillopora damicornis genome highlights role of immune system in coral evolution.</title>
        <authorList>
            <person name="Cunning R."/>
            <person name="Bay R.A."/>
            <person name="Gillette P."/>
            <person name="Baker A.C."/>
            <person name="Traylor-Knowles N."/>
        </authorList>
    </citation>
    <scope>NUCLEOTIDE SEQUENCE [LARGE SCALE GENOMIC DNA]</scope>
    <source>
        <strain evidence="4">RSMAS</strain>
        <tissue evidence="4">Whole animal</tissue>
    </source>
</reference>
<protein>
    <recommendedName>
        <fullName evidence="3">UMOD/GP2/OIT3-like D8C domain-containing protein</fullName>
    </recommendedName>
</protein>
<dbReference type="PANTHER" id="PTHR36191:SF4">
    <property type="entry name" value="VWFD DOMAIN-CONTAINING PROTEIN"/>
    <property type="match status" value="1"/>
</dbReference>
<keyword evidence="5" id="KW-1185">Reference proteome</keyword>
<keyword evidence="1" id="KW-0732">Signal</keyword>
<feature type="domain" description="UMOD/GP2/OIT3-like D8C" evidence="3">
    <location>
        <begin position="239"/>
        <end position="319"/>
    </location>
</feature>
<dbReference type="EMBL" id="RCHS01002416">
    <property type="protein sequence ID" value="RMX47528.1"/>
    <property type="molecule type" value="Genomic_DNA"/>
</dbReference>
<comment type="caution">
    <text evidence="4">The sequence shown here is derived from an EMBL/GenBank/DDBJ whole genome shotgun (WGS) entry which is preliminary data.</text>
</comment>
<dbReference type="OrthoDB" id="9987373at2759"/>
<evidence type="ECO:0000259" key="3">
    <source>
        <dbReference type="Pfam" id="PF23283"/>
    </source>
</evidence>
<proteinExistence type="predicted"/>
<feature type="domain" description="UMOD/GP2/OIT3-like D8C" evidence="3">
    <location>
        <begin position="83"/>
        <end position="148"/>
    </location>
</feature>
<evidence type="ECO:0000256" key="2">
    <source>
        <dbReference type="ARBA" id="ARBA00023157"/>
    </source>
</evidence>
<evidence type="ECO:0000313" key="4">
    <source>
        <dbReference type="EMBL" id="RMX47528.1"/>
    </source>
</evidence>
<evidence type="ECO:0000313" key="5">
    <source>
        <dbReference type="Proteomes" id="UP000275408"/>
    </source>
</evidence>
<dbReference type="Proteomes" id="UP000275408">
    <property type="component" value="Unassembled WGS sequence"/>
</dbReference>